<dbReference type="PRINTS" id="PR01176">
    <property type="entry name" value="GABABRECEPTR"/>
</dbReference>
<comment type="similarity">
    <text evidence="2">Belongs to the G-protein coupled receptor 3 family. GABA-B receptor subfamily.</text>
</comment>
<evidence type="ECO:0000256" key="4">
    <source>
        <dbReference type="ARBA" id="ARBA00022989"/>
    </source>
</evidence>
<dbReference type="Ensembl" id="ENSCINT00000004214.3">
    <property type="protein sequence ID" value="ENSCINP00000004214.3"/>
    <property type="gene ID" value="ENSCING00000002077.3"/>
</dbReference>
<evidence type="ECO:0000256" key="1">
    <source>
        <dbReference type="ARBA" id="ARBA00004141"/>
    </source>
</evidence>
<keyword evidence="3 12" id="KW-0812">Transmembrane</keyword>
<evidence type="ECO:0000256" key="8">
    <source>
        <dbReference type="ARBA" id="ARBA00023180"/>
    </source>
</evidence>
<keyword evidence="7" id="KW-0675">Receptor</keyword>
<dbReference type="PANTHER" id="PTHR10519">
    <property type="entry name" value="GABA-B RECEPTOR"/>
    <property type="match status" value="1"/>
</dbReference>
<name>F7AAL2_CIOIN</name>
<evidence type="ECO:0000256" key="2">
    <source>
        <dbReference type="ARBA" id="ARBA00008991"/>
    </source>
</evidence>
<evidence type="ECO:0000256" key="5">
    <source>
        <dbReference type="ARBA" id="ARBA00023040"/>
    </source>
</evidence>
<evidence type="ECO:0000313" key="14">
    <source>
        <dbReference type="Ensembl" id="ENSCINP00000004214.3"/>
    </source>
</evidence>
<evidence type="ECO:0000313" key="15">
    <source>
        <dbReference type="Proteomes" id="UP000008144"/>
    </source>
</evidence>
<dbReference type="PANTHER" id="PTHR10519:SF74">
    <property type="entry name" value="GAMMA-AMINOBUTYRIC ACID TYPE B RECEPTOR SUBUNIT 2"/>
    <property type="match status" value="1"/>
</dbReference>
<keyword evidence="5" id="KW-0297">G-protein coupled receptor</keyword>
<reference evidence="15" key="1">
    <citation type="journal article" date="2002" name="Science">
        <title>The draft genome of Ciona intestinalis: insights into chordate and vertebrate origins.</title>
        <authorList>
            <person name="Dehal P."/>
            <person name="Satou Y."/>
            <person name="Campbell R.K."/>
            <person name="Chapman J."/>
            <person name="Degnan B."/>
            <person name="De Tomaso A."/>
            <person name="Davidson B."/>
            <person name="Di Gregorio A."/>
            <person name="Gelpke M."/>
            <person name="Goodstein D.M."/>
            <person name="Harafuji N."/>
            <person name="Hastings K.E."/>
            <person name="Ho I."/>
            <person name="Hotta K."/>
            <person name="Huang W."/>
            <person name="Kawashima T."/>
            <person name="Lemaire P."/>
            <person name="Martinez D."/>
            <person name="Meinertzhagen I.A."/>
            <person name="Necula S."/>
            <person name="Nonaka M."/>
            <person name="Putnam N."/>
            <person name="Rash S."/>
            <person name="Saiga H."/>
            <person name="Satake M."/>
            <person name="Terry A."/>
            <person name="Yamada L."/>
            <person name="Wang H.G."/>
            <person name="Awazu S."/>
            <person name="Azumi K."/>
            <person name="Boore J."/>
            <person name="Branno M."/>
            <person name="Chin-Bow S."/>
            <person name="DeSantis R."/>
            <person name="Doyle S."/>
            <person name="Francino P."/>
            <person name="Keys D.N."/>
            <person name="Haga S."/>
            <person name="Hayashi H."/>
            <person name="Hino K."/>
            <person name="Imai K.S."/>
            <person name="Inaba K."/>
            <person name="Kano S."/>
            <person name="Kobayashi K."/>
            <person name="Kobayashi M."/>
            <person name="Lee B.I."/>
            <person name="Makabe K.W."/>
            <person name="Manohar C."/>
            <person name="Matassi G."/>
            <person name="Medina M."/>
            <person name="Mochizuki Y."/>
            <person name="Mount S."/>
            <person name="Morishita T."/>
            <person name="Miura S."/>
            <person name="Nakayama A."/>
            <person name="Nishizaka S."/>
            <person name="Nomoto H."/>
            <person name="Ohta F."/>
            <person name="Oishi K."/>
            <person name="Rigoutsos I."/>
            <person name="Sano M."/>
            <person name="Sasaki A."/>
            <person name="Sasakura Y."/>
            <person name="Shoguchi E."/>
            <person name="Shin-i T."/>
            <person name="Spagnuolo A."/>
            <person name="Stainier D."/>
            <person name="Suzuki M.M."/>
            <person name="Tassy O."/>
            <person name="Takatori N."/>
            <person name="Tokuoka M."/>
            <person name="Yagi K."/>
            <person name="Yoshizaki F."/>
            <person name="Wada S."/>
            <person name="Zhang C."/>
            <person name="Hyatt P.D."/>
            <person name="Larimer F."/>
            <person name="Detter C."/>
            <person name="Doggett N."/>
            <person name="Glavina T."/>
            <person name="Hawkins T."/>
            <person name="Richardson P."/>
            <person name="Lucas S."/>
            <person name="Kohara Y."/>
            <person name="Levine M."/>
            <person name="Satoh N."/>
            <person name="Rokhsar D.S."/>
        </authorList>
    </citation>
    <scope>NUCLEOTIDE SEQUENCE [LARGE SCALE GENOMIC DNA]</scope>
</reference>
<evidence type="ECO:0000256" key="10">
    <source>
        <dbReference type="SAM" id="Coils"/>
    </source>
</evidence>
<keyword evidence="8" id="KW-0325">Glycoprotein</keyword>
<dbReference type="GO" id="GO:0004965">
    <property type="term" value="F:G protein-coupled GABA receptor activity"/>
    <property type="evidence" value="ECO:0007669"/>
    <property type="project" value="InterPro"/>
</dbReference>
<dbReference type="InterPro" id="IPR002455">
    <property type="entry name" value="GPCR3_GABA-B"/>
</dbReference>
<dbReference type="HOGENOM" id="CLU_818755_0_0_1"/>
<keyword evidence="10" id="KW-0175">Coiled coil</keyword>
<protein>
    <submittedName>
        <fullName evidence="14">Gamma-aminobutyric acid type B receptor subunit 2-like</fullName>
    </submittedName>
</protein>
<feature type="transmembrane region" description="Helical" evidence="12">
    <location>
        <begin position="118"/>
        <end position="138"/>
    </location>
</feature>
<feature type="region of interest" description="Disordered" evidence="11">
    <location>
        <begin position="251"/>
        <end position="278"/>
    </location>
</feature>
<evidence type="ECO:0000256" key="3">
    <source>
        <dbReference type="ARBA" id="ARBA00022692"/>
    </source>
</evidence>
<sequence length="339" mass="38258">MAIESKQVSPYIFDVLCKVRQFLPPCAFTLAFGTMFLKTWRVHAIFTNVTVKKQVIKDYKLFGILSIFLFVDVIILITWFAVDPMRRVVKNSTNEIWKEGGQYVIIPQNEFCTSDYTFIWMAIVCSYKGILLVFGLFLAWNTRHVALPTLNDSKYIGVSVYITVITCVIGPTTSFALKDYHDISYAITSVSILLCTTATLCLVFVPKVTALRRLGDRPDNSMQIRLHGLKSKERQPLRSLVSMTVSPFSGNMSGYPARSGTGESTIEDKQSSSTSEQNGLLANEDIVKKLKIEKTKLEKDFKKACELHERLEKTTLSPDSCYIQIMKESKPTHQSLSGI</sequence>
<feature type="transmembrane region" description="Helical" evidence="12">
    <location>
        <begin position="61"/>
        <end position="82"/>
    </location>
</feature>
<dbReference type="InParanoid" id="F7AAL2"/>
<dbReference type="PROSITE" id="PS50259">
    <property type="entry name" value="G_PROTEIN_RECEP_F3_4"/>
    <property type="match status" value="1"/>
</dbReference>
<evidence type="ECO:0000256" key="7">
    <source>
        <dbReference type="ARBA" id="ARBA00023170"/>
    </source>
</evidence>
<feature type="transmembrane region" description="Helical" evidence="12">
    <location>
        <begin position="183"/>
        <end position="205"/>
    </location>
</feature>
<feature type="coiled-coil region" evidence="10">
    <location>
        <begin position="287"/>
        <end position="314"/>
    </location>
</feature>
<feature type="transmembrane region" description="Helical" evidence="12">
    <location>
        <begin position="158"/>
        <end position="177"/>
    </location>
</feature>
<feature type="domain" description="G-protein coupled receptors family 3 profile" evidence="13">
    <location>
        <begin position="17"/>
        <end position="211"/>
    </location>
</feature>
<reference evidence="14" key="3">
    <citation type="submission" date="2025-09" db="UniProtKB">
        <authorList>
            <consortium name="Ensembl"/>
        </authorList>
    </citation>
    <scope>IDENTIFICATION</scope>
</reference>
<dbReference type="InterPro" id="IPR017978">
    <property type="entry name" value="GPCR_3_C"/>
</dbReference>
<dbReference type="OMA" id="YCASTHE"/>
<comment type="subcellular location">
    <subcellularLocation>
        <location evidence="1">Membrane</location>
        <topology evidence="1">Multi-pass membrane protein</topology>
    </subcellularLocation>
</comment>
<dbReference type="Proteomes" id="UP000008144">
    <property type="component" value="Unassembled WGS sequence"/>
</dbReference>
<evidence type="ECO:0000256" key="6">
    <source>
        <dbReference type="ARBA" id="ARBA00023136"/>
    </source>
</evidence>
<gene>
    <name evidence="14" type="primary">LOC100180207</name>
</gene>
<dbReference type="GO" id="GO:0016020">
    <property type="term" value="C:membrane"/>
    <property type="evidence" value="ECO:0007669"/>
    <property type="project" value="UniProtKB-SubCell"/>
</dbReference>
<reference evidence="14" key="2">
    <citation type="submission" date="2025-08" db="UniProtKB">
        <authorList>
            <consortium name="Ensembl"/>
        </authorList>
    </citation>
    <scope>IDENTIFICATION</scope>
</reference>
<keyword evidence="4 12" id="KW-1133">Transmembrane helix</keyword>
<dbReference type="Pfam" id="PF00003">
    <property type="entry name" value="7tm_3"/>
    <property type="match status" value="1"/>
</dbReference>
<keyword evidence="9" id="KW-0807">Transducer</keyword>
<proteinExistence type="inferred from homology"/>
<keyword evidence="6 12" id="KW-0472">Membrane</keyword>
<evidence type="ECO:0000256" key="12">
    <source>
        <dbReference type="SAM" id="Phobius"/>
    </source>
</evidence>
<dbReference type="AlphaFoldDB" id="F7AAL2"/>
<evidence type="ECO:0000256" key="9">
    <source>
        <dbReference type="ARBA" id="ARBA00023224"/>
    </source>
</evidence>
<organism evidence="14 15">
    <name type="scientific">Ciona intestinalis</name>
    <name type="common">Transparent sea squirt</name>
    <name type="synonym">Ascidia intestinalis</name>
    <dbReference type="NCBI Taxonomy" id="7719"/>
    <lineage>
        <taxon>Eukaryota</taxon>
        <taxon>Metazoa</taxon>
        <taxon>Chordata</taxon>
        <taxon>Tunicata</taxon>
        <taxon>Ascidiacea</taxon>
        <taxon>Phlebobranchia</taxon>
        <taxon>Cionidae</taxon>
        <taxon>Ciona</taxon>
    </lineage>
</organism>
<evidence type="ECO:0000256" key="11">
    <source>
        <dbReference type="SAM" id="MobiDB-lite"/>
    </source>
</evidence>
<keyword evidence="15" id="KW-1185">Reference proteome</keyword>
<dbReference type="STRING" id="7719.ENSCINP00000004214"/>
<accession>F7AAL2</accession>
<evidence type="ECO:0000259" key="13">
    <source>
        <dbReference type="PROSITE" id="PS50259"/>
    </source>
</evidence>